<dbReference type="OrthoDB" id="9777530at2"/>
<evidence type="ECO:0000313" key="2">
    <source>
        <dbReference type="EMBL" id="SKA15229.1"/>
    </source>
</evidence>
<dbReference type="GO" id="GO:0003924">
    <property type="term" value="F:GTPase activity"/>
    <property type="evidence" value="ECO:0007669"/>
    <property type="project" value="InterPro"/>
</dbReference>
<dbReference type="AlphaFoldDB" id="A0A1T4RH41"/>
<dbReference type="InterPro" id="IPR004392">
    <property type="entry name" value="Hyd_mat_HypB"/>
</dbReference>
<dbReference type="PANTHER" id="PTHR30134">
    <property type="entry name" value="HYDROGENASE PROTEIN ASSEMBLY PROTEIN, NICKEL CHAPERONE"/>
    <property type="match status" value="1"/>
</dbReference>
<dbReference type="Gene3D" id="3.40.50.300">
    <property type="entry name" value="P-loop containing nucleotide triphosphate hydrolases"/>
    <property type="match status" value="1"/>
</dbReference>
<sequence length="228" mass="24468">MRLITVAGPPSSGKTAIICKTAEALQADGVSVGVIKFDCLSSGDQVLYERRGIPARTGLSGNLCPDHFYVSNIEECLDWGLQSNFDLLISESAGLCNRCAPHIKDVCAVCVIDNLSGVETPRKIGPMLKMADIVVITKGDIVSQAEREVFVHRIRQVNSSAVIIHVNGLTGQGGHELGRLLRDAAAVDSLQGKLLRFSMPAALCSYCLGQRRIGADFQMGNVKKMELG</sequence>
<organism evidence="2 3">
    <name type="scientific">Trichlorobacter thiogenes</name>
    <dbReference type="NCBI Taxonomy" id="115783"/>
    <lineage>
        <taxon>Bacteria</taxon>
        <taxon>Pseudomonadati</taxon>
        <taxon>Thermodesulfobacteriota</taxon>
        <taxon>Desulfuromonadia</taxon>
        <taxon>Geobacterales</taxon>
        <taxon>Geobacteraceae</taxon>
        <taxon>Trichlorobacter</taxon>
    </lineage>
</organism>
<dbReference type="Proteomes" id="UP000190102">
    <property type="component" value="Unassembled WGS sequence"/>
</dbReference>
<keyword evidence="3" id="KW-1185">Reference proteome</keyword>
<gene>
    <name evidence="2" type="ORF">SAMN02745119_02889</name>
</gene>
<protein>
    <submittedName>
        <fullName evidence="2">Ni2+-binding GTPase involved in regulation of expression and maturation of urease and hydrogenase</fullName>
    </submittedName>
</protein>
<name>A0A1T4RH41_9BACT</name>
<evidence type="ECO:0000313" key="3">
    <source>
        <dbReference type="Proteomes" id="UP000190102"/>
    </source>
</evidence>
<dbReference type="InterPro" id="IPR027417">
    <property type="entry name" value="P-loop_NTPase"/>
</dbReference>
<proteinExistence type="predicted"/>
<dbReference type="SUPFAM" id="SSF52540">
    <property type="entry name" value="P-loop containing nucleoside triphosphate hydrolases"/>
    <property type="match status" value="1"/>
</dbReference>
<accession>A0A1T4RH41</accession>
<dbReference type="InterPro" id="IPR003495">
    <property type="entry name" value="CobW/HypB/UreG_nucleotide-bd"/>
</dbReference>
<dbReference type="PANTHER" id="PTHR30134:SF1">
    <property type="entry name" value="COBW_HYPB_UREG NUCLEOTIDE-BINDING DOMAIN-CONTAINING PROTEIN"/>
    <property type="match status" value="1"/>
</dbReference>
<feature type="domain" description="CobW/HypB/UreG nucleotide-binding" evidence="1">
    <location>
        <begin position="4"/>
        <end position="164"/>
    </location>
</feature>
<dbReference type="STRING" id="115783.SAMN02745119_02889"/>
<dbReference type="RefSeq" id="WP_078791110.1">
    <property type="nucleotide sequence ID" value="NZ_FUWR01000020.1"/>
</dbReference>
<dbReference type="PIRSF" id="PIRSF005624">
    <property type="entry name" value="Ni-bind_GTPase"/>
    <property type="match status" value="1"/>
</dbReference>
<dbReference type="GO" id="GO:0008270">
    <property type="term" value="F:zinc ion binding"/>
    <property type="evidence" value="ECO:0007669"/>
    <property type="project" value="TreeGrafter"/>
</dbReference>
<dbReference type="EMBL" id="FUWR01000020">
    <property type="protein sequence ID" value="SKA15229.1"/>
    <property type="molecule type" value="Genomic_DNA"/>
</dbReference>
<dbReference type="GO" id="GO:0051604">
    <property type="term" value="P:protein maturation"/>
    <property type="evidence" value="ECO:0007669"/>
    <property type="project" value="InterPro"/>
</dbReference>
<evidence type="ECO:0000259" key="1">
    <source>
        <dbReference type="Pfam" id="PF02492"/>
    </source>
</evidence>
<reference evidence="3" key="1">
    <citation type="submission" date="2017-02" db="EMBL/GenBank/DDBJ databases">
        <authorList>
            <person name="Varghese N."/>
            <person name="Submissions S."/>
        </authorList>
    </citation>
    <scope>NUCLEOTIDE SEQUENCE [LARGE SCALE GENOMIC DNA]</scope>
    <source>
        <strain evidence="3">ATCC BAA-34</strain>
    </source>
</reference>
<dbReference type="Pfam" id="PF02492">
    <property type="entry name" value="cobW"/>
    <property type="match status" value="1"/>
</dbReference>
<dbReference type="GO" id="GO:0016151">
    <property type="term" value="F:nickel cation binding"/>
    <property type="evidence" value="ECO:0007669"/>
    <property type="project" value="InterPro"/>
</dbReference>